<dbReference type="VEuPathDB" id="CryptoDB:Cvel_25908"/>
<feature type="region of interest" description="Disordered" evidence="1">
    <location>
        <begin position="311"/>
        <end position="346"/>
    </location>
</feature>
<dbReference type="EMBL" id="CDMZ01002195">
    <property type="protein sequence ID" value="CEM41235.1"/>
    <property type="molecule type" value="Genomic_DNA"/>
</dbReference>
<feature type="region of interest" description="Disordered" evidence="1">
    <location>
        <begin position="180"/>
        <end position="212"/>
    </location>
</feature>
<organism evidence="2">
    <name type="scientific">Chromera velia CCMP2878</name>
    <dbReference type="NCBI Taxonomy" id="1169474"/>
    <lineage>
        <taxon>Eukaryota</taxon>
        <taxon>Sar</taxon>
        <taxon>Alveolata</taxon>
        <taxon>Colpodellida</taxon>
        <taxon>Chromeraceae</taxon>
        <taxon>Chromera</taxon>
    </lineage>
</organism>
<protein>
    <submittedName>
        <fullName evidence="2">Uncharacterized protein</fullName>
    </submittedName>
</protein>
<reference evidence="2" key="1">
    <citation type="submission" date="2014-11" db="EMBL/GenBank/DDBJ databases">
        <authorList>
            <person name="Otto D Thomas"/>
            <person name="Naeem Raeece"/>
        </authorList>
    </citation>
    <scope>NUCLEOTIDE SEQUENCE</scope>
</reference>
<feature type="compositionally biased region" description="Low complexity" evidence="1">
    <location>
        <begin position="462"/>
        <end position="487"/>
    </location>
</feature>
<proteinExistence type="predicted"/>
<feature type="region of interest" description="Disordered" evidence="1">
    <location>
        <begin position="442"/>
        <end position="516"/>
    </location>
</feature>
<sequence>MKNQPTVGVFPTHRGKGEGDVDVLAFAKKDFRVWEDYRLFFRNSFLTVDRRFPLADLSQQGRGTSTRRRSKSEPPIPVSLRFSESGALVPRCGITEGDGDEEQTFVESLENVGSLMHRPGGNCRGRACFFAHGKKGCSRGWLCVACHYCPPLPAAPSEKAVYEHVTGSVNFLRNRKNKTIKSSLQQHQQRKTSSPGSSSRGGGIRGAKAVSRASSFLSYPHRQAGERGGFQPHQQQTQQRWTEPAKLNHVFSPRGPRGHHGEGEGEGYLQEDQQNVTSAAAFVLSEPEERQSRGVTPYGNIRGRGAASGWYTDTRRVGRGGFRGTPRPHPTRGAYPFPPSDPPPAVPLMPLPLSAAAAAATAGGQGQAQVGLWGRSGPASASASPLPPPTQNPQSQSTHLLGPCEVRPRSLADLRQGQTEGRLLSGRGGVLGGVHIQRAGHEGREGMMDSRRGPPSPPHSDSQGSSGAEGSRSSFSISVSLKSLSGRSSHKSKLLGTRGKGSRGGAKTAGEGSFRG</sequence>
<evidence type="ECO:0000313" key="2">
    <source>
        <dbReference type="EMBL" id="CEM41235.1"/>
    </source>
</evidence>
<dbReference type="AlphaFoldDB" id="A0A0G4HBP9"/>
<accession>A0A0G4HBP9</accession>
<feature type="region of interest" description="Disordered" evidence="1">
    <location>
        <begin position="367"/>
        <end position="402"/>
    </location>
</feature>
<name>A0A0G4HBP9_9ALVE</name>
<gene>
    <name evidence="2" type="ORF">Cvel_25908</name>
</gene>
<feature type="compositionally biased region" description="Basic and acidic residues" evidence="1">
    <location>
        <begin position="442"/>
        <end position="452"/>
    </location>
</feature>
<feature type="compositionally biased region" description="Pro residues" evidence="1">
    <location>
        <begin position="336"/>
        <end position="346"/>
    </location>
</feature>
<evidence type="ECO:0000256" key="1">
    <source>
        <dbReference type="SAM" id="MobiDB-lite"/>
    </source>
</evidence>